<dbReference type="PANTHER" id="PTHR30619">
    <property type="entry name" value="DNA INTERNALIZATION/COMPETENCE PROTEIN COMEC/REC2"/>
    <property type="match status" value="1"/>
</dbReference>
<organism evidence="3 4">
    <name type="scientific">Wansuia hejianensis</name>
    <dbReference type="NCBI Taxonomy" id="2763667"/>
    <lineage>
        <taxon>Bacteria</taxon>
        <taxon>Bacillati</taxon>
        <taxon>Bacillota</taxon>
        <taxon>Clostridia</taxon>
        <taxon>Lachnospirales</taxon>
        <taxon>Lachnospiraceae</taxon>
        <taxon>Wansuia</taxon>
    </lineage>
</organism>
<dbReference type="InterPro" id="IPR001279">
    <property type="entry name" value="Metallo-B-lactamas"/>
</dbReference>
<evidence type="ECO:0000256" key="1">
    <source>
        <dbReference type="SAM" id="SignalP"/>
    </source>
</evidence>
<comment type="caution">
    <text evidence="3">The sequence shown here is derived from an EMBL/GenBank/DDBJ whole genome shotgun (WGS) entry which is preliminary data.</text>
</comment>
<proteinExistence type="predicted"/>
<evidence type="ECO:0000259" key="2">
    <source>
        <dbReference type="SMART" id="SM00849"/>
    </source>
</evidence>
<dbReference type="Proteomes" id="UP000601522">
    <property type="component" value="Unassembled WGS sequence"/>
</dbReference>
<dbReference type="InterPro" id="IPR035681">
    <property type="entry name" value="ComA-like_MBL"/>
</dbReference>
<accession>A0A926F0S7</accession>
<dbReference type="InterPro" id="IPR036866">
    <property type="entry name" value="RibonucZ/Hydroxyglut_hydro"/>
</dbReference>
<feature type="chain" id="PRO_5038636610" evidence="1">
    <location>
        <begin position="22"/>
        <end position="288"/>
    </location>
</feature>
<evidence type="ECO:0000313" key="4">
    <source>
        <dbReference type="Proteomes" id="UP000601522"/>
    </source>
</evidence>
<dbReference type="SUPFAM" id="SSF56281">
    <property type="entry name" value="Metallo-hydrolase/oxidoreductase"/>
    <property type="match status" value="1"/>
</dbReference>
<feature type="domain" description="Metallo-beta-lactamase" evidence="2">
    <location>
        <begin position="45"/>
        <end position="239"/>
    </location>
</feature>
<dbReference type="CDD" id="cd07731">
    <property type="entry name" value="ComA-like_MBL-fold"/>
    <property type="match status" value="1"/>
</dbReference>
<keyword evidence="4" id="KW-1185">Reference proteome</keyword>
<protein>
    <submittedName>
        <fullName evidence="3">MBL fold metallo-hydrolase</fullName>
    </submittedName>
</protein>
<dbReference type="Gene3D" id="3.60.15.10">
    <property type="entry name" value="Ribonuclease Z/Hydroxyacylglutathione hydrolase-like"/>
    <property type="match status" value="1"/>
</dbReference>
<dbReference type="AlphaFoldDB" id="A0A926F0S7"/>
<evidence type="ECO:0000313" key="3">
    <source>
        <dbReference type="EMBL" id="MBC8589794.1"/>
    </source>
</evidence>
<name>A0A926F0S7_9FIRM</name>
<sequence length="288" mass="31644">MKKTKKILSFILALVLFFAVTTIEDILSDGADGEDVEVHFIDVGQGDAILVKKGQESMVIDAGKNSNEKLIVNYIKRQNINKIKYVIGTHPHEDHIGGLDSVIDNFDIENVIMPNITTNTRTFESVLDSIVKKGLTITKAQSGKEYDLDGAKITILAPNSEEYSGLNDYSVVVKLTHGKTSFVFTGDAEKTSEKEMVEVYGSKLKADVLKLGHHGSTTSTTKDFFRLVDPDIAVITVGKDNGYGHPHKKIIDMLKKNDTALYRTDRHGTIIIKSDGNNLGVSTSESNN</sequence>
<dbReference type="InterPro" id="IPR052159">
    <property type="entry name" value="Competence_DNA_uptake"/>
</dbReference>
<keyword evidence="1" id="KW-0732">Signal</keyword>
<dbReference type="EMBL" id="JACRTK010000001">
    <property type="protein sequence ID" value="MBC8589794.1"/>
    <property type="molecule type" value="Genomic_DNA"/>
</dbReference>
<reference evidence="3 4" key="1">
    <citation type="submission" date="2020-08" db="EMBL/GenBank/DDBJ databases">
        <title>Genome public.</title>
        <authorList>
            <person name="Liu C."/>
            <person name="Sun Q."/>
        </authorList>
    </citation>
    <scope>NUCLEOTIDE SEQUENCE [LARGE SCALE GENOMIC DNA]</scope>
    <source>
        <strain evidence="3 4">NSJ-26</strain>
    </source>
</reference>
<feature type="signal peptide" evidence="1">
    <location>
        <begin position="1"/>
        <end position="21"/>
    </location>
</feature>
<dbReference type="Pfam" id="PF00753">
    <property type="entry name" value="Lactamase_B"/>
    <property type="match status" value="1"/>
</dbReference>
<gene>
    <name evidence="3" type="ORF">H8689_01385</name>
</gene>
<dbReference type="RefSeq" id="WP_249322611.1">
    <property type="nucleotide sequence ID" value="NZ_JACRTK010000001.1"/>
</dbReference>
<dbReference type="PANTHER" id="PTHR30619:SF7">
    <property type="entry name" value="BETA-LACTAMASE DOMAIN PROTEIN"/>
    <property type="match status" value="1"/>
</dbReference>
<dbReference type="SMART" id="SM00849">
    <property type="entry name" value="Lactamase_B"/>
    <property type="match status" value="1"/>
</dbReference>